<dbReference type="EMBL" id="FNPB01000001">
    <property type="protein sequence ID" value="SDX66274.1"/>
    <property type="molecule type" value="Genomic_DNA"/>
</dbReference>
<keyword evidence="2" id="KW-0472">Membrane</keyword>
<accession>A0A1H3DKV8</accession>
<gene>
    <name evidence="3" type="ORF">SAMN04487946_101600</name>
</gene>
<sequence>MSPEEEEGNSKPEDVSENDDSGEKQKSDSIIDWELLVYGIFGVIILYSIFMSMFVSSGTEGAQPVEDGNDRVYVNDSLSEIQSVLLGSDSTYTDLQKDEIWSSKYRGKWIRASAYVHSVDENAFGKLVVLAGPQAESELDIGFSPYRIGFKESERGDLLRVSPNQRIRFEGKLTDYGGITSSISISEARLIE</sequence>
<organism evidence="3 4">
    <name type="scientific">Halobellus clavatus</name>
    <dbReference type="NCBI Taxonomy" id="660517"/>
    <lineage>
        <taxon>Archaea</taxon>
        <taxon>Methanobacteriati</taxon>
        <taxon>Methanobacteriota</taxon>
        <taxon>Stenosarchaea group</taxon>
        <taxon>Halobacteria</taxon>
        <taxon>Halobacteriales</taxon>
        <taxon>Haloferacaceae</taxon>
        <taxon>Halobellus</taxon>
    </lineage>
</organism>
<keyword evidence="4" id="KW-1185">Reference proteome</keyword>
<evidence type="ECO:0000313" key="4">
    <source>
        <dbReference type="Proteomes" id="UP000199170"/>
    </source>
</evidence>
<feature type="transmembrane region" description="Helical" evidence="2">
    <location>
        <begin position="35"/>
        <end position="55"/>
    </location>
</feature>
<dbReference type="Proteomes" id="UP000199170">
    <property type="component" value="Unassembled WGS sequence"/>
</dbReference>
<name>A0A1H3DKV8_9EURY</name>
<evidence type="ECO:0000256" key="1">
    <source>
        <dbReference type="SAM" id="MobiDB-lite"/>
    </source>
</evidence>
<reference evidence="4" key="1">
    <citation type="submission" date="2016-10" db="EMBL/GenBank/DDBJ databases">
        <authorList>
            <person name="Varghese N."/>
            <person name="Submissions S."/>
        </authorList>
    </citation>
    <scope>NUCLEOTIDE SEQUENCE [LARGE SCALE GENOMIC DNA]</scope>
    <source>
        <strain evidence="4">CGMCC 1.10118</strain>
    </source>
</reference>
<keyword evidence="2" id="KW-0812">Transmembrane</keyword>
<feature type="region of interest" description="Disordered" evidence="1">
    <location>
        <begin position="1"/>
        <end position="25"/>
    </location>
</feature>
<protein>
    <recommendedName>
        <fullName evidence="5">tRNA_anti-like</fullName>
    </recommendedName>
</protein>
<evidence type="ECO:0008006" key="5">
    <source>
        <dbReference type="Google" id="ProtNLM"/>
    </source>
</evidence>
<keyword evidence="2" id="KW-1133">Transmembrane helix</keyword>
<dbReference type="RefSeq" id="WP_139175626.1">
    <property type="nucleotide sequence ID" value="NZ_FNPB01000001.1"/>
</dbReference>
<evidence type="ECO:0000313" key="3">
    <source>
        <dbReference type="EMBL" id="SDX66274.1"/>
    </source>
</evidence>
<dbReference type="AlphaFoldDB" id="A0A1H3DKV8"/>
<evidence type="ECO:0000256" key="2">
    <source>
        <dbReference type="SAM" id="Phobius"/>
    </source>
</evidence>
<proteinExistence type="predicted"/>